<evidence type="ECO:0000256" key="9">
    <source>
        <dbReference type="ARBA" id="ARBA00023235"/>
    </source>
</evidence>
<dbReference type="FunFam" id="3.40.50.300:FF:001761">
    <property type="entry name" value="Replicative DNA helicase"/>
    <property type="match status" value="1"/>
</dbReference>
<keyword evidence="5 12" id="KW-0378">Hydrolase</keyword>
<evidence type="ECO:0000259" key="14">
    <source>
        <dbReference type="PROSITE" id="PS50162"/>
    </source>
</evidence>
<keyword evidence="6 12" id="KW-0347">Helicase</keyword>
<evidence type="ECO:0000256" key="13">
    <source>
        <dbReference type="SAM" id="MobiDB-lite"/>
    </source>
</evidence>
<dbReference type="SUPFAM" id="SSF52540">
    <property type="entry name" value="P-loop containing nucleoside triphosphate hydrolases"/>
    <property type="match status" value="1"/>
</dbReference>
<comment type="function">
    <text evidence="12">The main replicative DNA helicase, it participates in initiation and elongation during chromosome replication. Travels ahead of the DNA replisome, separating dsDNA into templates for DNA synthesis. A processive ATP-dependent 5'-3' DNA helicase it has DNA-dependent ATPase activity.</text>
</comment>
<dbReference type="InterPro" id="IPR007693">
    <property type="entry name" value="DNA_helicase_DnaB-like_N"/>
</dbReference>
<dbReference type="InterPro" id="IPR003593">
    <property type="entry name" value="AAA+_ATPase"/>
</dbReference>
<evidence type="ECO:0000256" key="10">
    <source>
        <dbReference type="ARBA" id="ARBA00048954"/>
    </source>
</evidence>
<dbReference type="Proteomes" id="UP000229681">
    <property type="component" value="Unassembled WGS sequence"/>
</dbReference>
<comment type="caution">
    <text evidence="16">The sequence shown here is derived from an EMBL/GenBank/DDBJ whole genome shotgun (WGS) entry which is preliminary data.</text>
</comment>
<dbReference type="Gene3D" id="3.40.50.300">
    <property type="entry name" value="P-loop containing nucleotide triphosphate hydrolases"/>
    <property type="match status" value="1"/>
</dbReference>
<evidence type="ECO:0000259" key="15">
    <source>
        <dbReference type="PROSITE" id="PS51199"/>
    </source>
</evidence>
<evidence type="ECO:0000256" key="1">
    <source>
        <dbReference type="ARBA" id="ARBA00008428"/>
    </source>
</evidence>
<keyword evidence="9" id="KW-0413">Isomerase</keyword>
<feature type="domain" description="RecA family profile 1" evidence="14">
    <location>
        <begin position="197"/>
        <end position="379"/>
    </location>
</feature>
<dbReference type="SUPFAM" id="SSF48024">
    <property type="entry name" value="N-terminal domain of DnaB helicase"/>
    <property type="match status" value="1"/>
</dbReference>
<dbReference type="Pfam" id="PF00772">
    <property type="entry name" value="DnaB"/>
    <property type="match status" value="1"/>
</dbReference>
<dbReference type="GO" id="GO:0016787">
    <property type="term" value="F:hydrolase activity"/>
    <property type="evidence" value="ECO:0007669"/>
    <property type="project" value="UniProtKB-KW"/>
</dbReference>
<dbReference type="SMART" id="SM00382">
    <property type="entry name" value="AAA"/>
    <property type="match status" value="1"/>
</dbReference>
<dbReference type="GO" id="GO:0003677">
    <property type="term" value="F:DNA binding"/>
    <property type="evidence" value="ECO:0007669"/>
    <property type="project" value="UniProtKB-UniRule"/>
</dbReference>
<protein>
    <recommendedName>
        <fullName evidence="11 12">Replicative DNA helicase</fullName>
        <ecNumber evidence="11 12">5.6.2.3</ecNumber>
    </recommendedName>
</protein>
<organism evidence="16 19">
    <name type="scientific">Candidatus Thermofonsia Clade 1 bacterium</name>
    <dbReference type="NCBI Taxonomy" id="2364210"/>
    <lineage>
        <taxon>Bacteria</taxon>
        <taxon>Bacillati</taxon>
        <taxon>Chloroflexota</taxon>
        <taxon>Candidatus Thermofontia</taxon>
        <taxon>Candidatus Thermofonsia Clade 1</taxon>
    </lineage>
</organism>
<evidence type="ECO:0000256" key="12">
    <source>
        <dbReference type="RuleBase" id="RU362085"/>
    </source>
</evidence>
<dbReference type="InterPro" id="IPR036185">
    <property type="entry name" value="DNA_heli_DnaB-like_N_sf"/>
</dbReference>
<feature type="domain" description="SF4 helicase" evidence="15">
    <location>
        <begin position="194"/>
        <end position="461"/>
    </location>
</feature>
<keyword evidence="2 12" id="KW-0639">Primosome</keyword>
<dbReference type="CDD" id="cd00984">
    <property type="entry name" value="DnaB_C"/>
    <property type="match status" value="1"/>
</dbReference>
<dbReference type="Gene3D" id="1.10.860.10">
    <property type="entry name" value="DNAb Helicase, Chain A"/>
    <property type="match status" value="1"/>
</dbReference>
<keyword evidence="3 12" id="KW-0235">DNA replication</keyword>
<comment type="catalytic activity">
    <reaction evidence="10 12">
        <text>ATP + H2O = ADP + phosphate + H(+)</text>
        <dbReference type="Rhea" id="RHEA:13065"/>
        <dbReference type="ChEBI" id="CHEBI:15377"/>
        <dbReference type="ChEBI" id="CHEBI:15378"/>
        <dbReference type="ChEBI" id="CHEBI:30616"/>
        <dbReference type="ChEBI" id="CHEBI:43474"/>
        <dbReference type="ChEBI" id="CHEBI:456216"/>
        <dbReference type="EC" id="5.6.2.3"/>
    </reaction>
</comment>
<dbReference type="GO" id="GO:0043139">
    <property type="term" value="F:5'-3' DNA helicase activity"/>
    <property type="evidence" value="ECO:0007669"/>
    <property type="project" value="UniProtKB-EC"/>
</dbReference>
<comment type="similarity">
    <text evidence="1 12">Belongs to the helicase family. DnaB subfamily.</text>
</comment>
<evidence type="ECO:0000256" key="7">
    <source>
        <dbReference type="ARBA" id="ARBA00022840"/>
    </source>
</evidence>
<evidence type="ECO:0000313" key="16">
    <source>
        <dbReference type="EMBL" id="PJF35619.1"/>
    </source>
</evidence>
<evidence type="ECO:0000313" key="17">
    <source>
        <dbReference type="EMBL" id="PJF42427.1"/>
    </source>
</evidence>
<dbReference type="FunFam" id="1.10.860.10:FF:000001">
    <property type="entry name" value="Replicative DNA helicase"/>
    <property type="match status" value="1"/>
</dbReference>
<dbReference type="Proteomes" id="UP000228947">
    <property type="component" value="Unassembled WGS sequence"/>
</dbReference>
<dbReference type="EC" id="5.6.2.3" evidence="11 12"/>
<dbReference type="GO" id="GO:0006269">
    <property type="term" value="P:DNA replication, synthesis of primer"/>
    <property type="evidence" value="ECO:0007669"/>
    <property type="project" value="UniProtKB-UniRule"/>
</dbReference>
<dbReference type="GO" id="GO:0005829">
    <property type="term" value="C:cytosol"/>
    <property type="evidence" value="ECO:0007669"/>
    <property type="project" value="TreeGrafter"/>
</dbReference>
<dbReference type="AlphaFoldDB" id="A0A2M8PDJ3"/>
<keyword evidence="7 12" id="KW-0067">ATP-binding</keyword>
<dbReference type="PANTHER" id="PTHR30153:SF2">
    <property type="entry name" value="REPLICATIVE DNA HELICASE"/>
    <property type="match status" value="1"/>
</dbReference>
<dbReference type="InterPro" id="IPR020588">
    <property type="entry name" value="RecA_ATP-bd"/>
</dbReference>
<proteinExistence type="inferred from homology"/>
<name>A0A2M8PDJ3_9CHLR</name>
<dbReference type="PROSITE" id="PS51199">
    <property type="entry name" value="SF4_HELICASE"/>
    <property type="match status" value="1"/>
</dbReference>
<dbReference type="GO" id="GO:0140664">
    <property type="term" value="F:ATP-dependent DNA damage sensor activity"/>
    <property type="evidence" value="ECO:0007669"/>
    <property type="project" value="InterPro"/>
</dbReference>
<accession>A0A2M8PDJ3</accession>
<evidence type="ECO:0000256" key="6">
    <source>
        <dbReference type="ARBA" id="ARBA00022806"/>
    </source>
</evidence>
<feature type="region of interest" description="Disordered" evidence="13">
    <location>
        <begin position="1"/>
        <end position="22"/>
    </location>
</feature>
<feature type="compositionally biased region" description="Polar residues" evidence="13">
    <location>
        <begin position="1"/>
        <end position="12"/>
    </location>
</feature>
<dbReference type="GO" id="GO:0005524">
    <property type="term" value="F:ATP binding"/>
    <property type="evidence" value="ECO:0007669"/>
    <property type="project" value="UniProtKB-UniRule"/>
</dbReference>
<keyword evidence="4 12" id="KW-0547">Nucleotide-binding</keyword>
<dbReference type="NCBIfam" id="TIGR00665">
    <property type="entry name" value="DnaB"/>
    <property type="match status" value="1"/>
</dbReference>
<dbReference type="EMBL" id="PGTL01000018">
    <property type="protein sequence ID" value="PJF42427.1"/>
    <property type="molecule type" value="Genomic_DNA"/>
</dbReference>
<dbReference type="EMBL" id="PGTM01000130">
    <property type="protein sequence ID" value="PJF35619.1"/>
    <property type="molecule type" value="Genomic_DNA"/>
</dbReference>
<reference evidence="18 19" key="1">
    <citation type="submission" date="2017-11" db="EMBL/GenBank/DDBJ databases">
        <title>Evolution of Phototrophy in the Chloroflexi Phylum Driven by Horizontal Gene Transfer.</title>
        <authorList>
            <person name="Ward L.M."/>
            <person name="Hemp J."/>
            <person name="Shih P.M."/>
            <person name="Mcglynn S.E."/>
            <person name="Fischer W."/>
        </authorList>
    </citation>
    <scope>NUCLEOTIDE SEQUENCE [LARGE SCALE GENOMIC DNA]</scope>
    <source>
        <strain evidence="17">CP1_1M</strain>
        <strain evidence="16">JP3_13</strain>
    </source>
</reference>
<evidence type="ECO:0000256" key="2">
    <source>
        <dbReference type="ARBA" id="ARBA00022515"/>
    </source>
</evidence>
<dbReference type="InterPro" id="IPR007694">
    <property type="entry name" value="DNA_helicase_DnaB-like_C"/>
</dbReference>
<evidence type="ECO:0000313" key="19">
    <source>
        <dbReference type="Proteomes" id="UP000229681"/>
    </source>
</evidence>
<dbReference type="PANTHER" id="PTHR30153">
    <property type="entry name" value="REPLICATIVE DNA HELICASE DNAB"/>
    <property type="match status" value="1"/>
</dbReference>
<gene>
    <name evidence="16" type="primary">dnaB</name>
    <name evidence="16" type="ORF">CUN49_09605</name>
    <name evidence="17" type="ORF">CUN50_04260</name>
</gene>
<evidence type="ECO:0000256" key="3">
    <source>
        <dbReference type="ARBA" id="ARBA00022705"/>
    </source>
</evidence>
<evidence type="ECO:0000256" key="8">
    <source>
        <dbReference type="ARBA" id="ARBA00023125"/>
    </source>
</evidence>
<dbReference type="GO" id="GO:1990077">
    <property type="term" value="C:primosome complex"/>
    <property type="evidence" value="ECO:0007669"/>
    <property type="project" value="UniProtKB-UniRule"/>
</dbReference>
<dbReference type="GO" id="GO:0006281">
    <property type="term" value="P:DNA repair"/>
    <property type="evidence" value="ECO:0007669"/>
    <property type="project" value="InterPro"/>
</dbReference>
<evidence type="ECO:0000256" key="11">
    <source>
        <dbReference type="NCBIfam" id="TIGR00665"/>
    </source>
</evidence>
<sequence length="467" mass="52616">MSDSTNSSTPPASAQAPKKPEVKLGPHSIEAEEAVLGAVLIYPDVLLELTSILKPEDFYELKHRWIWEAMLALAERNDAIDLLTVVEELRNRRRLEDVGGAAYITQLANNTPTYLYADTYAQVVRRAAIRRRLMEAAGKIADLARDEGRDLQEAISAAEVTLFSVTDESLRQEIIPLDQAISNYYRRVEELYLNQREILGLPTRFADLDKLLGGLQKSDLIIVAARPGVGKTSFLLSVVLNAARAANARTAFFSLEMGHEQLVQRLYSIETGINSQRLRDGRLENHEWDRFVEATSKLNRLPIVIDDTPGISVQQVRARCRRLKKEGGLDLVVVDYLQLLTSGTTRADINRVQEISYISRSLKEMARELKVPVLAAAQLSRAVEQRADKRPQLSDLRESGSIEQDSDVVIFLYRDELYNANTEHPNQAEVIVAKHRNGPTGKIWLYFRKDLTQFVDLEVRQGNVADV</sequence>
<dbReference type="InterPro" id="IPR007692">
    <property type="entry name" value="DNA_helicase_DnaB"/>
</dbReference>
<evidence type="ECO:0000256" key="4">
    <source>
        <dbReference type="ARBA" id="ARBA00022741"/>
    </source>
</evidence>
<evidence type="ECO:0000313" key="18">
    <source>
        <dbReference type="Proteomes" id="UP000228947"/>
    </source>
</evidence>
<dbReference type="InterPro" id="IPR016136">
    <property type="entry name" value="DNA_helicase_N/primase_C"/>
</dbReference>
<dbReference type="InterPro" id="IPR027417">
    <property type="entry name" value="P-loop_NTPase"/>
</dbReference>
<dbReference type="PROSITE" id="PS50162">
    <property type="entry name" value="RECA_2"/>
    <property type="match status" value="1"/>
</dbReference>
<evidence type="ECO:0000256" key="5">
    <source>
        <dbReference type="ARBA" id="ARBA00022801"/>
    </source>
</evidence>
<dbReference type="Pfam" id="PF03796">
    <property type="entry name" value="DnaB_C"/>
    <property type="match status" value="1"/>
</dbReference>
<keyword evidence="8 12" id="KW-0238">DNA-binding</keyword>